<organism evidence="2 3">
    <name type="scientific">Luedemannella helvata</name>
    <dbReference type="NCBI Taxonomy" id="349315"/>
    <lineage>
        <taxon>Bacteria</taxon>
        <taxon>Bacillati</taxon>
        <taxon>Actinomycetota</taxon>
        <taxon>Actinomycetes</taxon>
        <taxon>Micromonosporales</taxon>
        <taxon>Micromonosporaceae</taxon>
        <taxon>Luedemannella</taxon>
    </lineage>
</organism>
<evidence type="ECO:0000313" key="3">
    <source>
        <dbReference type="Proteomes" id="UP001500655"/>
    </source>
</evidence>
<evidence type="ECO:0000256" key="1">
    <source>
        <dbReference type="SAM" id="MobiDB-lite"/>
    </source>
</evidence>
<accession>A0ABP4X6X3</accession>
<protein>
    <submittedName>
        <fullName evidence="2">Uncharacterized protein</fullName>
    </submittedName>
</protein>
<dbReference type="EMBL" id="BAAALS010000026">
    <property type="protein sequence ID" value="GAA1769028.1"/>
    <property type="molecule type" value="Genomic_DNA"/>
</dbReference>
<proteinExistence type="predicted"/>
<comment type="caution">
    <text evidence="2">The sequence shown here is derived from an EMBL/GenBank/DDBJ whole genome shotgun (WGS) entry which is preliminary data.</text>
</comment>
<name>A0ABP4X6X3_9ACTN</name>
<keyword evidence="3" id="KW-1185">Reference proteome</keyword>
<gene>
    <name evidence="2" type="ORF">GCM10009681_45450</name>
</gene>
<reference evidence="3" key="1">
    <citation type="journal article" date="2019" name="Int. J. Syst. Evol. Microbiol.">
        <title>The Global Catalogue of Microorganisms (GCM) 10K type strain sequencing project: providing services to taxonomists for standard genome sequencing and annotation.</title>
        <authorList>
            <consortium name="The Broad Institute Genomics Platform"/>
            <consortium name="The Broad Institute Genome Sequencing Center for Infectious Disease"/>
            <person name="Wu L."/>
            <person name="Ma J."/>
        </authorList>
    </citation>
    <scope>NUCLEOTIDE SEQUENCE [LARGE SCALE GENOMIC DNA]</scope>
    <source>
        <strain evidence="3">JCM 13249</strain>
    </source>
</reference>
<sequence length="112" mass="11860">MSTNRVPELPTDTLAALVLSTCPRAARPPVPVDPMEQLCASVAALAEVDVAAMPDAVLSDDIDRLSLILIQLDGFLSSVAENVRARGFHIDEESSVPQRRAGAHSMPDRAAA</sequence>
<feature type="region of interest" description="Disordered" evidence="1">
    <location>
        <begin position="88"/>
        <end position="112"/>
    </location>
</feature>
<dbReference type="Proteomes" id="UP001500655">
    <property type="component" value="Unassembled WGS sequence"/>
</dbReference>
<dbReference type="RefSeq" id="WP_344085586.1">
    <property type="nucleotide sequence ID" value="NZ_BAAALS010000026.1"/>
</dbReference>
<evidence type="ECO:0000313" key="2">
    <source>
        <dbReference type="EMBL" id="GAA1769028.1"/>
    </source>
</evidence>